<evidence type="ECO:0000313" key="1">
    <source>
        <dbReference type="EMBL" id="MFG6449186.1"/>
    </source>
</evidence>
<dbReference type="RefSeq" id="WP_394462144.1">
    <property type="nucleotide sequence ID" value="NZ_JBIGHZ010000005.1"/>
</dbReference>
<evidence type="ECO:0000313" key="2">
    <source>
        <dbReference type="Proteomes" id="UP001606099"/>
    </source>
</evidence>
<reference evidence="1 2" key="1">
    <citation type="submission" date="2024-08" db="EMBL/GenBank/DDBJ databases">
        <authorList>
            <person name="Lu H."/>
        </authorList>
    </citation>
    <scope>NUCLEOTIDE SEQUENCE [LARGE SCALE GENOMIC DNA]</scope>
    <source>
        <strain evidence="1 2">BYS180W</strain>
    </source>
</reference>
<organism evidence="1 2">
    <name type="scientific">Roseateles rivi</name>
    <dbReference type="NCBI Taxonomy" id="3299028"/>
    <lineage>
        <taxon>Bacteria</taxon>
        <taxon>Pseudomonadati</taxon>
        <taxon>Pseudomonadota</taxon>
        <taxon>Betaproteobacteria</taxon>
        <taxon>Burkholderiales</taxon>
        <taxon>Sphaerotilaceae</taxon>
        <taxon>Roseateles</taxon>
    </lineage>
</organism>
<protein>
    <submittedName>
        <fullName evidence="1">Zf-HC2 domain-containing protein</fullName>
    </submittedName>
</protein>
<gene>
    <name evidence="1" type="ORF">ACG0Z6_13185</name>
</gene>
<proteinExistence type="predicted"/>
<name>A0ABW7FXW4_9BURK</name>
<keyword evidence="2" id="KW-1185">Reference proteome</keyword>
<dbReference type="EMBL" id="JBIGHZ010000005">
    <property type="protein sequence ID" value="MFG6449186.1"/>
    <property type="molecule type" value="Genomic_DNA"/>
</dbReference>
<sequence>MLKLPNCKEVALALLQARDNGGHPLPWRQRLHLRICRACAAFGRQVRLLDRAGAAWRHYSETDTPDPGASAPKQK</sequence>
<dbReference type="Proteomes" id="UP001606099">
    <property type="component" value="Unassembled WGS sequence"/>
</dbReference>
<comment type="caution">
    <text evidence="1">The sequence shown here is derived from an EMBL/GenBank/DDBJ whole genome shotgun (WGS) entry which is preliminary data.</text>
</comment>
<accession>A0ABW7FXW4</accession>